<dbReference type="EMBL" id="BACD03000017">
    <property type="protein sequence ID" value="GAO48774.1"/>
    <property type="molecule type" value="Genomic_DNA"/>
</dbReference>
<gene>
    <name evidence="1" type="ORF">G7K_2943-t1</name>
</gene>
<evidence type="ECO:0000313" key="2">
    <source>
        <dbReference type="Proteomes" id="UP000033140"/>
    </source>
</evidence>
<keyword evidence="2" id="KW-1185">Reference proteome</keyword>
<sequence length="97" mass="10712">MSLIGILRSHGGTCLKNLSARCGERSKTPGVGDTEEHLREFVAAMGCFEWAARKFRTGSEIGLTTGKNHYRGNRSEDHFKNVQKNTAISLSNCPERS</sequence>
<proteinExistence type="predicted"/>
<accession>A0A0E9NG07</accession>
<comment type="caution">
    <text evidence="1">The sequence shown here is derived from an EMBL/GenBank/DDBJ whole genome shotgun (WGS) entry which is preliminary data.</text>
</comment>
<reference evidence="1 2" key="3">
    <citation type="journal article" date="2015" name="Genome Announc.">
        <title>Draft Genome Sequence of the Archiascomycetous Yeast Saitoella complicata.</title>
        <authorList>
            <person name="Yamauchi K."/>
            <person name="Kondo S."/>
            <person name="Hamamoto M."/>
            <person name="Takahashi Y."/>
            <person name="Ogura Y."/>
            <person name="Hayashi T."/>
            <person name="Nishida H."/>
        </authorList>
    </citation>
    <scope>NUCLEOTIDE SEQUENCE [LARGE SCALE GENOMIC DNA]</scope>
    <source>
        <strain evidence="1 2">NRRL Y-17804</strain>
    </source>
</reference>
<dbReference type="Proteomes" id="UP000033140">
    <property type="component" value="Unassembled WGS sequence"/>
</dbReference>
<organism evidence="1 2">
    <name type="scientific">Saitoella complicata (strain BCRC 22490 / CBS 7301 / JCM 7358 / NBRC 10748 / NRRL Y-17804)</name>
    <dbReference type="NCBI Taxonomy" id="698492"/>
    <lineage>
        <taxon>Eukaryota</taxon>
        <taxon>Fungi</taxon>
        <taxon>Dikarya</taxon>
        <taxon>Ascomycota</taxon>
        <taxon>Taphrinomycotina</taxon>
        <taxon>Taphrinomycotina incertae sedis</taxon>
        <taxon>Saitoella</taxon>
    </lineage>
</organism>
<dbReference type="AlphaFoldDB" id="A0A0E9NG07"/>
<reference evidence="1 2" key="1">
    <citation type="journal article" date="2011" name="J. Gen. Appl. Microbiol.">
        <title>Draft genome sequencing of the enigmatic yeast Saitoella complicata.</title>
        <authorList>
            <person name="Nishida H."/>
            <person name="Hamamoto M."/>
            <person name="Sugiyama J."/>
        </authorList>
    </citation>
    <scope>NUCLEOTIDE SEQUENCE [LARGE SCALE GENOMIC DNA]</scope>
    <source>
        <strain evidence="1 2">NRRL Y-17804</strain>
    </source>
</reference>
<reference evidence="1 2" key="2">
    <citation type="journal article" date="2014" name="J. Gen. Appl. Microbiol.">
        <title>The early diverging ascomycetous budding yeast Saitoella complicata has three histone deacetylases belonging to the Clr6, Hos2, and Rpd3 lineages.</title>
        <authorList>
            <person name="Nishida H."/>
            <person name="Matsumoto T."/>
            <person name="Kondo S."/>
            <person name="Hamamoto M."/>
            <person name="Yoshikawa H."/>
        </authorList>
    </citation>
    <scope>NUCLEOTIDE SEQUENCE [LARGE SCALE GENOMIC DNA]</scope>
    <source>
        <strain evidence="1 2">NRRL Y-17804</strain>
    </source>
</reference>
<protein>
    <submittedName>
        <fullName evidence="1">Uncharacterized protein</fullName>
    </submittedName>
</protein>
<name>A0A0E9NG07_SAICN</name>
<evidence type="ECO:0000313" key="1">
    <source>
        <dbReference type="EMBL" id="GAO48774.1"/>
    </source>
</evidence>